<dbReference type="KEGG" id="ddi:DDB_G0282003"/>
<feature type="region of interest" description="Disordered" evidence="1">
    <location>
        <begin position="1"/>
        <end position="24"/>
    </location>
</feature>
<comment type="caution">
    <text evidence="2">The sequence shown here is derived from an EMBL/GenBank/DDBJ whole genome shotgun (WGS) entry which is preliminary data.</text>
</comment>
<sequence length="107" mass="13077">MNNHQQVAPLQQQKKERKIQMQRKMKDPIINMEYERTTMALLPWFNKLCESYLSLEHHHHGKFSTKGHYYISIDQHSQVSTSYNHIVQEEIIIFKNHINKQYRKKKR</sequence>
<dbReference type="RefSeq" id="XP_640401.1">
    <property type="nucleotide sequence ID" value="XM_635309.1"/>
</dbReference>
<evidence type="ECO:0000256" key="1">
    <source>
        <dbReference type="SAM" id="MobiDB-lite"/>
    </source>
</evidence>
<feature type="compositionally biased region" description="Polar residues" evidence="1">
    <location>
        <begin position="1"/>
        <end position="12"/>
    </location>
</feature>
<dbReference type="AlphaFoldDB" id="Q54T50"/>
<reference evidence="2 3" key="1">
    <citation type="journal article" date="2005" name="Nature">
        <title>The genome of the social amoeba Dictyostelium discoideum.</title>
        <authorList>
            <consortium name="The Dictyostelium discoideum Sequencing Consortium"/>
            <person name="Eichinger L."/>
            <person name="Pachebat J.A."/>
            <person name="Glockner G."/>
            <person name="Rajandream M.A."/>
            <person name="Sucgang R."/>
            <person name="Berriman M."/>
            <person name="Song J."/>
            <person name="Olsen R."/>
            <person name="Szafranski K."/>
            <person name="Xu Q."/>
            <person name="Tunggal B."/>
            <person name="Kummerfeld S."/>
            <person name="Madera M."/>
            <person name="Konfortov B.A."/>
            <person name="Rivero F."/>
            <person name="Bankier A.T."/>
            <person name="Lehmann R."/>
            <person name="Hamlin N."/>
            <person name="Davies R."/>
            <person name="Gaudet P."/>
            <person name="Fey P."/>
            <person name="Pilcher K."/>
            <person name="Chen G."/>
            <person name="Saunders D."/>
            <person name="Sodergren E."/>
            <person name="Davis P."/>
            <person name="Kerhornou A."/>
            <person name="Nie X."/>
            <person name="Hall N."/>
            <person name="Anjard C."/>
            <person name="Hemphill L."/>
            <person name="Bason N."/>
            <person name="Farbrother P."/>
            <person name="Desany B."/>
            <person name="Just E."/>
            <person name="Morio T."/>
            <person name="Rost R."/>
            <person name="Churcher C."/>
            <person name="Cooper J."/>
            <person name="Haydock S."/>
            <person name="van Driessche N."/>
            <person name="Cronin A."/>
            <person name="Goodhead I."/>
            <person name="Muzny D."/>
            <person name="Mourier T."/>
            <person name="Pain A."/>
            <person name="Lu M."/>
            <person name="Harper D."/>
            <person name="Lindsay R."/>
            <person name="Hauser H."/>
            <person name="James K."/>
            <person name="Quiles M."/>
            <person name="Madan Babu M."/>
            <person name="Saito T."/>
            <person name="Buchrieser C."/>
            <person name="Wardroper A."/>
            <person name="Felder M."/>
            <person name="Thangavelu M."/>
            <person name="Johnson D."/>
            <person name="Knights A."/>
            <person name="Loulseged H."/>
            <person name="Mungall K."/>
            <person name="Oliver K."/>
            <person name="Price C."/>
            <person name="Quail M.A."/>
            <person name="Urushihara H."/>
            <person name="Hernandez J."/>
            <person name="Rabbinowitsch E."/>
            <person name="Steffen D."/>
            <person name="Sanders M."/>
            <person name="Ma J."/>
            <person name="Kohara Y."/>
            <person name="Sharp S."/>
            <person name="Simmonds M."/>
            <person name="Spiegler S."/>
            <person name="Tivey A."/>
            <person name="Sugano S."/>
            <person name="White B."/>
            <person name="Walker D."/>
            <person name="Woodward J."/>
            <person name="Winckler T."/>
            <person name="Tanaka Y."/>
            <person name="Shaulsky G."/>
            <person name="Schleicher M."/>
            <person name="Weinstock G."/>
            <person name="Rosenthal A."/>
            <person name="Cox E.C."/>
            <person name="Chisholm R.L."/>
            <person name="Gibbs R."/>
            <person name="Loomis W.F."/>
            <person name="Platzer M."/>
            <person name="Kay R.R."/>
            <person name="Williams J."/>
            <person name="Dear P.H."/>
            <person name="Noegel A.A."/>
            <person name="Barrell B."/>
            <person name="Kuspa A."/>
        </authorList>
    </citation>
    <scope>NUCLEOTIDE SEQUENCE [LARGE SCALE GENOMIC DNA]</scope>
    <source>
        <strain evidence="2 3">AX4</strain>
    </source>
</reference>
<protein>
    <submittedName>
        <fullName evidence="2">Uncharacterized protein</fullName>
    </submittedName>
</protein>
<keyword evidence="3" id="KW-1185">Reference proteome</keyword>
<evidence type="ECO:0000313" key="3">
    <source>
        <dbReference type="Proteomes" id="UP000002195"/>
    </source>
</evidence>
<dbReference type="InParanoid" id="Q54T50"/>
<dbReference type="VEuPathDB" id="AmoebaDB:DDB_G0282003"/>
<proteinExistence type="predicted"/>
<organism evidence="2 3">
    <name type="scientific">Dictyostelium discoideum</name>
    <name type="common">Social amoeba</name>
    <dbReference type="NCBI Taxonomy" id="44689"/>
    <lineage>
        <taxon>Eukaryota</taxon>
        <taxon>Amoebozoa</taxon>
        <taxon>Evosea</taxon>
        <taxon>Eumycetozoa</taxon>
        <taxon>Dictyostelia</taxon>
        <taxon>Dictyosteliales</taxon>
        <taxon>Dictyosteliaceae</taxon>
        <taxon>Dictyostelium</taxon>
    </lineage>
</organism>
<gene>
    <name evidence="2" type="ORF">DDB_G0282003</name>
</gene>
<accession>Q54T50</accession>
<dbReference type="GeneID" id="8623356"/>
<name>Q54T50_DICDI</name>
<dbReference type="EMBL" id="AAFI02000044">
    <property type="protein sequence ID" value="EAL66423.1"/>
    <property type="molecule type" value="Genomic_DNA"/>
</dbReference>
<evidence type="ECO:0000313" key="2">
    <source>
        <dbReference type="EMBL" id="EAL66423.1"/>
    </source>
</evidence>
<dbReference type="Proteomes" id="UP000002195">
    <property type="component" value="Unassembled WGS sequence"/>
</dbReference>
<dbReference type="PaxDb" id="44689-DDB0205081"/>
<dbReference type="HOGENOM" id="CLU_2214932_0_0_1"/>